<dbReference type="Gene3D" id="3.30.559.10">
    <property type="entry name" value="Chloramphenicol acetyltransferase-like domain"/>
    <property type="match status" value="2"/>
</dbReference>
<gene>
    <name evidence="2" type="ORF">JCGZ_07104</name>
</gene>
<protein>
    <submittedName>
        <fullName evidence="2">Uncharacterized protein</fullName>
    </submittedName>
</protein>
<dbReference type="PANTHER" id="PTHR31642:SF145">
    <property type="entry name" value="BRASSINOSTEROID-RELATED ACYLTRANSFERASE 1"/>
    <property type="match status" value="1"/>
</dbReference>
<reference evidence="2 3" key="1">
    <citation type="journal article" date="2014" name="PLoS ONE">
        <title>Global Analysis of Gene Expression Profiles in Physic Nut (Jatropha curcas L.) Seedlings Exposed to Salt Stress.</title>
        <authorList>
            <person name="Zhang L."/>
            <person name="Zhang C."/>
            <person name="Wu P."/>
            <person name="Chen Y."/>
            <person name="Li M."/>
            <person name="Jiang H."/>
            <person name="Wu G."/>
        </authorList>
    </citation>
    <scope>NUCLEOTIDE SEQUENCE [LARGE SCALE GENOMIC DNA]</scope>
    <source>
        <strain evidence="3">cv. GZQX0401</strain>
        <tissue evidence="2">Young leaves</tissue>
    </source>
</reference>
<evidence type="ECO:0000256" key="1">
    <source>
        <dbReference type="ARBA" id="ARBA00009861"/>
    </source>
</evidence>
<accession>A0A067KEU1</accession>
<sequence length="308" mass="34099">MPLVVAQVTKFKCGGYSVGIGTSHSLFDGPATFDFLCAWASNSAIMKEKARHYQLQKPVHDRGPLLQVGNYHAPKPNRIMRAAAIDHLYQLIQQAVADHPQINSPNPNYVLKTFHLTAAMIENLKRKLLGSFSCSSFEAVTAHLWKARTKALGVRKEKMVCLQFAVDTRNKVVPSLPKGFSGNAYVLASIALRAGELEEGSHEMIIGKIKEAKMSVNAEYVIAYMEALEGPQGNLPPLKELTMVSDWTRMPFHKVDFLNGDASYASPLVSPIPQVAYFMQNPIDMRGIDVRIGLPPQALDAFTHYFLS</sequence>
<dbReference type="InterPro" id="IPR050317">
    <property type="entry name" value="Plant_Fungal_Acyltransferase"/>
</dbReference>
<dbReference type="AlphaFoldDB" id="A0A067KEU1"/>
<dbReference type="GO" id="GO:0016747">
    <property type="term" value="F:acyltransferase activity, transferring groups other than amino-acyl groups"/>
    <property type="evidence" value="ECO:0007669"/>
    <property type="project" value="TreeGrafter"/>
</dbReference>
<name>A0A067KEU1_JATCU</name>
<dbReference type="EMBL" id="KK914539">
    <property type="protein sequence ID" value="KDP33533.1"/>
    <property type="molecule type" value="Genomic_DNA"/>
</dbReference>
<proteinExistence type="inferred from homology"/>
<dbReference type="Proteomes" id="UP000027138">
    <property type="component" value="Unassembled WGS sequence"/>
</dbReference>
<keyword evidence="3" id="KW-1185">Reference proteome</keyword>
<dbReference type="PANTHER" id="PTHR31642">
    <property type="entry name" value="TRICHOTHECENE 3-O-ACETYLTRANSFERASE"/>
    <property type="match status" value="1"/>
</dbReference>
<dbReference type="Pfam" id="PF02458">
    <property type="entry name" value="Transferase"/>
    <property type="match status" value="1"/>
</dbReference>
<comment type="similarity">
    <text evidence="1">Belongs to the plant acyltransferase family.</text>
</comment>
<evidence type="ECO:0000313" key="2">
    <source>
        <dbReference type="EMBL" id="KDP33533.1"/>
    </source>
</evidence>
<dbReference type="OrthoDB" id="671439at2759"/>
<dbReference type="STRING" id="180498.A0A067KEU1"/>
<dbReference type="InterPro" id="IPR023213">
    <property type="entry name" value="CAT-like_dom_sf"/>
</dbReference>
<organism evidence="2 3">
    <name type="scientific">Jatropha curcas</name>
    <name type="common">Barbados nut</name>
    <dbReference type="NCBI Taxonomy" id="180498"/>
    <lineage>
        <taxon>Eukaryota</taxon>
        <taxon>Viridiplantae</taxon>
        <taxon>Streptophyta</taxon>
        <taxon>Embryophyta</taxon>
        <taxon>Tracheophyta</taxon>
        <taxon>Spermatophyta</taxon>
        <taxon>Magnoliopsida</taxon>
        <taxon>eudicotyledons</taxon>
        <taxon>Gunneridae</taxon>
        <taxon>Pentapetalae</taxon>
        <taxon>rosids</taxon>
        <taxon>fabids</taxon>
        <taxon>Malpighiales</taxon>
        <taxon>Euphorbiaceae</taxon>
        <taxon>Crotonoideae</taxon>
        <taxon>Jatropheae</taxon>
        <taxon>Jatropha</taxon>
    </lineage>
</organism>
<evidence type="ECO:0000313" key="3">
    <source>
        <dbReference type="Proteomes" id="UP000027138"/>
    </source>
</evidence>